<feature type="domain" description="MPN" evidence="7">
    <location>
        <begin position="103"/>
        <end position="225"/>
    </location>
</feature>
<name>A0A172Y051_9FLAO</name>
<dbReference type="Pfam" id="PF20582">
    <property type="entry name" value="UPF0758_N"/>
    <property type="match status" value="1"/>
</dbReference>
<dbReference type="RefSeq" id="WP_066758637.1">
    <property type="nucleotide sequence ID" value="NZ_CP015199.1"/>
</dbReference>
<dbReference type="NCBIfam" id="NF000642">
    <property type="entry name" value="PRK00024.1"/>
    <property type="match status" value="1"/>
</dbReference>
<dbReference type="PROSITE" id="PS01302">
    <property type="entry name" value="UPF0758"/>
    <property type="match status" value="1"/>
</dbReference>
<dbReference type="GO" id="GO:0046872">
    <property type="term" value="F:metal ion binding"/>
    <property type="evidence" value="ECO:0007669"/>
    <property type="project" value="UniProtKB-KW"/>
</dbReference>
<evidence type="ECO:0000256" key="5">
    <source>
        <dbReference type="ARBA" id="ARBA00023049"/>
    </source>
</evidence>
<reference evidence="8 9" key="1">
    <citation type="submission" date="2016-04" db="EMBL/GenBank/DDBJ databases">
        <title>Complete Genome Sequence of Chryseobacterium sp. IHBB 10212.</title>
        <authorList>
            <person name="Pal M."/>
            <person name="Swarnkar M.K."/>
            <person name="Kaushal K."/>
            <person name="Chhibber S."/>
            <person name="Singh A.K."/>
            <person name="Gulati A."/>
        </authorList>
    </citation>
    <scope>NUCLEOTIDE SEQUENCE [LARGE SCALE GENOMIC DNA]</scope>
    <source>
        <strain evidence="8 9">IHBB 10212</strain>
    </source>
</reference>
<dbReference type="Gene3D" id="3.40.140.10">
    <property type="entry name" value="Cytidine Deaminase, domain 2"/>
    <property type="match status" value="1"/>
</dbReference>
<keyword evidence="3" id="KW-0378">Hydrolase</keyword>
<dbReference type="PROSITE" id="PS50249">
    <property type="entry name" value="MPN"/>
    <property type="match status" value="1"/>
</dbReference>
<dbReference type="AlphaFoldDB" id="A0A172Y051"/>
<keyword evidence="4" id="KW-0862">Zinc</keyword>
<dbReference type="Proteomes" id="UP000077824">
    <property type="component" value="Chromosome"/>
</dbReference>
<sequence length="225" mass="25009">MSIKFLAEDDRPREKFLLKGKGSLSDSELLAIIMGSGSRDETAVELARKILASVNNNWHQLSLLSVKDLTKFKGVGEVKAISIATALEIGRRRSSQEIPEKPMISNSNGAYQIFKNHLADLRTEEFWAIFLNQSNRVIHISQLTQGGISQSIVDIRILFKTALDHFATGVIVAHNHPSGNLKPSKEDINITQKIKEAGNTLTIQLLDHLIITQNSYFSFSDEGLL</sequence>
<dbReference type="NCBIfam" id="TIGR00608">
    <property type="entry name" value="radc"/>
    <property type="match status" value="1"/>
</dbReference>
<dbReference type="SUPFAM" id="SSF102712">
    <property type="entry name" value="JAB1/MPN domain"/>
    <property type="match status" value="1"/>
</dbReference>
<protein>
    <recommendedName>
        <fullName evidence="7">MPN domain-containing protein</fullName>
    </recommendedName>
</protein>
<dbReference type="KEGG" id="chh:A0O34_19915"/>
<dbReference type="OrthoDB" id="9804482at2"/>
<evidence type="ECO:0000256" key="4">
    <source>
        <dbReference type="ARBA" id="ARBA00022833"/>
    </source>
</evidence>
<evidence type="ECO:0000259" key="7">
    <source>
        <dbReference type="PROSITE" id="PS50249"/>
    </source>
</evidence>
<keyword evidence="5" id="KW-0482">Metalloprotease</keyword>
<dbReference type="InterPro" id="IPR037518">
    <property type="entry name" value="MPN"/>
</dbReference>
<gene>
    <name evidence="8" type="ORF">A0O34_19915</name>
</gene>
<keyword evidence="1" id="KW-0645">Protease</keyword>
<evidence type="ECO:0000256" key="2">
    <source>
        <dbReference type="ARBA" id="ARBA00022723"/>
    </source>
</evidence>
<evidence type="ECO:0000313" key="9">
    <source>
        <dbReference type="Proteomes" id="UP000077824"/>
    </source>
</evidence>
<keyword evidence="2" id="KW-0479">Metal-binding</keyword>
<evidence type="ECO:0000313" key="8">
    <source>
        <dbReference type="EMBL" id="ANF52638.1"/>
    </source>
</evidence>
<dbReference type="InterPro" id="IPR001405">
    <property type="entry name" value="UPF0758"/>
</dbReference>
<dbReference type="PANTHER" id="PTHR30471:SF3">
    <property type="entry name" value="UPF0758 PROTEIN YEES-RELATED"/>
    <property type="match status" value="1"/>
</dbReference>
<dbReference type="CDD" id="cd08071">
    <property type="entry name" value="MPN_DUF2466"/>
    <property type="match status" value="1"/>
</dbReference>
<evidence type="ECO:0000256" key="3">
    <source>
        <dbReference type="ARBA" id="ARBA00022801"/>
    </source>
</evidence>
<keyword evidence="9" id="KW-1185">Reference proteome</keyword>
<dbReference type="Pfam" id="PF04002">
    <property type="entry name" value="RadC"/>
    <property type="match status" value="1"/>
</dbReference>
<comment type="similarity">
    <text evidence="6">Belongs to the UPF0758 family.</text>
</comment>
<organism evidence="8 9">
    <name type="scientific">Chryseobacterium glaciei</name>
    <dbReference type="NCBI Taxonomy" id="1685010"/>
    <lineage>
        <taxon>Bacteria</taxon>
        <taxon>Pseudomonadati</taxon>
        <taxon>Bacteroidota</taxon>
        <taxon>Flavobacteriia</taxon>
        <taxon>Flavobacteriales</taxon>
        <taxon>Weeksellaceae</taxon>
        <taxon>Chryseobacterium group</taxon>
        <taxon>Chryseobacterium</taxon>
    </lineage>
</organism>
<dbReference type="EMBL" id="CP015199">
    <property type="protein sequence ID" value="ANF52638.1"/>
    <property type="molecule type" value="Genomic_DNA"/>
</dbReference>
<dbReference type="InterPro" id="IPR046778">
    <property type="entry name" value="UPF0758_N"/>
</dbReference>
<evidence type="ECO:0000256" key="1">
    <source>
        <dbReference type="ARBA" id="ARBA00022670"/>
    </source>
</evidence>
<dbReference type="InterPro" id="IPR020891">
    <property type="entry name" value="UPF0758_CS"/>
</dbReference>
<dbReference type="GO" id="GO:0008237">
    <property type="term" value="F:metallopeptidase activity"/>
    <property type="evidence" value="ECO:0007669"/>
    <property type="project" value="UniProtKB-KW"/>
</dbReference>
<accession>A0A172Y051</accession>
<dbReference type="PANTHER" id="PTHR30471">
    <property type="entry name" value="DNA REPAIR PROTEIN RADC"/>
    <property type="match status" value="1"/>
</dbReference>
<dbReference type="GO" id="GO:0006508">
    <property type="term" value="P:proteolysis"/>
    <property type="evidence" value="ECO:0007669"/>
    <property type="project" value="UniProtKB-KW"/>
</dbReference>
<proteinExistence type="inferred from homology"/>
<evidence type="ECO:0000256" key="6">
    <source>
        <dbReference type="RuleBase" id="RU003797"/>
    </source>
</evidence>
<dbReference type="STRING" id="1685010.A0O34_19915"/>
<dbReference type="InterPro" id="IPR025657">
    <property type="entry name" value="RadC_JAB"/>
</dbReference>